<dbReference type="SUPFAM" id="SSF54427">
    <property type="entry name" value="NTF2-like"/>
    <property type="match status" value="1"/>
</dbReference>
<keyword evidence="3" id="KW-1185">Reference proteome</keyword>
<dbReference type="InterPro" id="IPR037401">
    <property type="entry name" value="SnoaL-like"/>
</dbReference>
<protein>
    <submittedName>
        <fullName evidence="2">Predicted ester cyclase</fullName>
    </submittedName>
</protein>
<evidence type="ECO:0000313" key="2">
    <source>
        <dbReference type="EMBL" id="SDQ72109.1"/>
    </source>
</evidence>
<name>A0A1H1D7E9_9ACTN</name>
<dbReference type="InterPro" id="IPR032710">
    <property type="entry name" value="NTF2-like_dom_sf"/>
</dbReference>
<feature type="domain" description="SnoaL-like" evidence="1">
    <location>
        <begin position="9"/>
        <end position="110"/>
    </location>
</feature>
<reference evidence="2 3" key="1">
    <citation type="submission" date="2016-10" db="EMBL/GenBank/DDBJ databases">
        <authorList>
            <person name="de Groot N.N."/>
        </authorList>
    </citation>
    <scope>NUCLEOTIDE SEQUENCE [LARGE SCALE GENOMIC DNA]</scope>
    <source>
        <strain evidence="2 3">DSM 43794</strain>
    </source>
</reference>
<evidence type="ECO:0000313" key="3">
    <source>
        <dbReference type="Proteomes" id="UP000217103"/>
    </source>
</evidence>
<accession>A0A1H1D7E9</accession>
<dbReference type="STRING" id="35622.SAMN04489764_1847"/>
<proteinExistence type="predicted"/>
<dbReference type="Pfam" id="PF12680">
    <property type="entry name" value="SnoaL_2"/>
    <property type="match status" value="1"/>
</dbReference>
<dbReference type="Proteomes" id="UP000217103">
    <property type="component" value="Unassembled WGS sequence"/>
</dbReference>
<dbReference type="OrthoDB" id="3214140at2"/>
<organism evidence="2 3">
    <name type="scientific">Thermostaphylospora chromogena</name>
    <dbReference type="NCBI Taxonomy" id="35622"/>
    <lineage>
        <taxon>Bacteria</taxon>
        <taxon>Bacillati</taxon>
        <taxon>Actinomycetota</taxon>
        <taxon>Actinomycetes</taxon>
        <taxon>Streptosporangiales</taxon>
        <taxon>Thermomonosporaceae</taxon>
        <taxon>Thermostaphylospora</taxon>
    </lineage>
</organism>
<evidence type="ECO:0000259" key="1">
    <source>
        <dbReference type="Pfam" id="PF12680"/>
    </source>
</evidence>
<dbReference type="Gene3D" id="3.10.450.50">
    <property type="match status" value="1"/>
</dbReference>
<dbReference type="EMBL" id="FNKK01000002">
    <property type="protein sequence ID" value="SDQ72109.1"/>
    <property type="molecule type" value="Genomic_DNA"/>
</dbReference>
<gene>
    <name evidence="2" type="ORF">SAMN04489764_1847</name>
</gene>
<dbReference type="AlphaFoldDB" id="A0A1H1D7E9"/>
<sequence length="126" mass="14444">MGAVTRRAVERYIEALNRHDPDEIAACVTPDFFNEHTSAAGVSTRGRDAYRERLSTFLAEFAGLTYEVEDVIVERDRAAVPYRMTFIYNGAPVRIRGIFRFRVAGDLIAHRVDYWDGADFQRQIAR</sequence>